<feature type="compositionally biased region" description="Basic and acidic residues" evidence="1">
    <location>
        <begin position="134"/>
        <end position="152"/>
    </location>
</feature>
<gene>
    <name evidence="2" type="ORF">PR048_014629</name>
</gene>
<feature type="region of interest" description="Disordered" evidence="1">
    <location>
        <begin position="373"/>
        <end position="401"/>
    </location>
</feature>
<evidence type="ECO:0000313" key="3">
    <source>
        <dbReference type="Proteomes" id="UP001159363"/>
    </source>
</evidence>
<protein>
    <submittedName>
        <fullName evidence="2">Uncharacterized protein</fullName>
    </submittedName>
</protein>
<dbReference type="EMBL" id="JARBHB010000005">
    <property type="protein sequence ID" value="KAJ8882815.1"/>
    <property type="molecule type" value="Genomic_DNA"/>
</dbReference>
<feature type="region of interest" description="Disordered" evidence="1">
    <location>
        <begin position="134"/>
        <end position="166"/>
    </location>
</feature>
<feature type="compositionally biased region" description="Basic and acidic residues" evidence="1">
    <location>
        <begin position="204"/>
        <end position="215"/>
    </location>
</feature>
<comment type="caution">
    <text evidence="2">The sequence shown here is derived from an EMBL/GenBank/DDBJ whole genome shotgun (WGS) entry which is preliminary data.</text>
</comment>
<evidence type="ECO:0000256" key="1">
    <source>
        <dbReference type="SAM" id="MobiDB-lite"/>
    </source>
</evidence>
<dbReference type="Proteomes" id="UP001159363">
    <property type="component" value="Chromosome 4"/>
</dbReference>
<sequence length="604" mass="67249">MRRRKDNRVKTLVQLHHSNILEIGIGEGFLASSSYVFKFATVVESNPENPAITKSGDRVWHCSSESIVYILNSITPLDFQRIKEYVTLNEDSEALRPPSADSMAARNGLCILVLLSRIDPLRCFPQFPLRHPAVKKDRDGEKRRPESQHPDESDTTSPTRRNYIHEHPRSCGGVVVRLLASHLGSISGGVAPGFSHEGIVPDDAADRRSLSKEPPRPGAPLAVENPFAGALAALPEATTKCETPPVAGLEPASRQGVVVVHLTRVPVREDELSCPSRGVGRAIKSPATPLPNANKLRYRMFRSRQLARISTVLRKSFLCSPSKQWMSLTTNVLPLSVILMITISVSDPGEVRIEQCQNASGIVWHDSNFRKSGNRAGSTRWEASSLTTTPPRPRGRSPCSTPLRTVTYREAKYDTMSRECSGVRTTCKTRSLHVHRVVLRHDGKMATDHELSGLFAPESSVTMEVLVYGAEAETRKWSRKLKTRTGLRLLESSSPTEANRVLSRRLSLPDVRTWEVVPDDAAGWRVFSGISRFPPTVAYQRCSIPTLRREKIEQDICLIALPVRAYPQSGKLFITRESRNPLGQQWEETSFLECSFTSALGMRR</sequence>
<feature type="region of interest" description="Disordered" evidence="1">
    <location>
        <begin position="191"/>
        <end position="223"/>
    </location>
</feature>
<reference evidence="2 3" key="1">
    <citation type="submission" date="2023-02" db="EMBL/GenBank/DDBJ databases">
        <title>LHISI_Scaffold_Assembly.</title>
        <authorList>
            <person name="Stuart O.P."/>
            <person name="Cleave R."/>
            <person name="Magrath M.J.L."/>
            <person name="Mikheyev A.S."/>
        </authorList>
    </citation>
    <scope>NUCLEOTIDE SEQUENCE [LARGE SCALE GENOMIC DNA]</scope>
    <source>
        <strain evidence="2">Daus_M_001</strain>
        <tissue evidence="2">Leg muscle</tissue>
    </source>
</reference>
<evidence type="ECO:0000313" key="2">
    <source>
        <dbReference type="EMBL" id="KAJ8882815.1"/>
    </source>
</evidence>
<accession>A0ABQ9HEX7</accession>
<organism evidence="2 3">
    <name type="scientific">Dryococelus australis</name>
    <dbReference type="NCBI Taxonomy" id="614101"/>
    <lineage>
        <taxon>Eukaryota</taxon>
        <taxon>Metazoa</taxon>
        <taxon>Ecdysozoa</taxon>
        <taxon>Arthropoda</taxon>
        <taxon>Hexapoda</taxon>
        <taxon>Insecta</taxon>
        <taxon>Pterygota</taxon>
        <taxon>Neoptera</taxon>
        <taxon>Polyneoptera</taxon>
        <taxon>Phasmatodea</taxon>
        <taxon>Verophasmatodea</taxon>
        <taxon>Anareolatae</taxon>
        <taxon>Phasmatidae</taxon>
        <taxon>Eurycanthinae</taxon>
        <taxon>Dryococelus</taxon>
    </lineage>
</organism>
<keyword evidence="3" id="KW-1185">Reference proteome</keyword>
<proteinExistence type="predicted"/>
<name>A0ABQ9HEX7_9NEOP</name>